<feature type="region of interest" description="Disordered" evidence="1">
    <location>
        <begin position="1"/>
        <end position="28"/>
    </location>
</feature>
<dbReference type="KEGG" id="sbk:SHEWBE_3717"/>
<protein>
    <submittedName>
        <fullName evidence="2">Uncharacterized protein</fullName>
    </submittedName>
</protein>
<feature type="compositionally biased region" description="Basic and acidic residues" evidence="1">
    <location>
        <begin position="1"/>
        <end position="14"/>
    </location>
</feature>
<dbReference type="AlphaFoldDB" id="A0A330M9K9"/>
<evidence type="ECO:0000313" key="2">
    <source>
        <dbReference type="EMBL" id="SQH77680.1"/>
    </source>
</evidence>
<evidence type="ECO:0000313" key="3">
    <source>
        <dbReference type="Proteomes" id="UP000250123"/>
    </source>
</evidence>
<dbReference type="EMBL" id="LS483452">
    <property type="protein sequence ID" value="SQH77680.1"/>
    <property type="molecule type" value="Genomic_DNA"/>
</dbReference>
<sequence length="46" mass="5461">MRRPRKGEYQDDTSKPAASTHSEKRLISNDDPFFMPVFYLTQRNTQ</sequence>
<gene>
    <name evidence="2" type="ORF">SHEWBE_3717</name>
</gene>
<organism evidence="2 3">
    <name type="scientific">Shewanella benthica</name>
    <dbReference type="NCBI Taxonomy" id="43661"/>
    <lineage>
        <taxon>Bacteria</taxon>
        <taxon>Pseudomonadati</taxon>
        <taxon>Pseudomonadota</taxon>
        <taxon>Gammaproteobacteria</taxon>
        <taxon>Alteromonadales</taxon>
        <taxon>Shewanellaceae</taxon>
        <taxon>Shewanella</taxon>
    </lineage>
</organism>
<evidence type="ECO:0000256" key="1">
    <source>
        <dbReference type="SAM" id="MobiDB-lite"/>
    </source>
</evidence>
<accession>A0A330M9K9</accession>
<proteinExistence type="predicted"/>
<dbReference type="Proteomes" id="UP000250123">
    <property type="component" value="Chromosome SHEWBE"/>
</dbReference>
<reference evidence="3" key="1">
    <citation type="submission" date="2018-06" db="EMBL/GenBank/DDBJ databases">
        <authorList>
            <person name="Cea G.-C."/>
            <person name="William W."/>
        </authorList>
    </citation>
    <scope>NUCLEOTIDE SEQUENCE [LARGE SCALE GENOMIC DNA]</scope>
    <source>
        <strain evidence="3">DB21MT-2</strain>
    </source>
</reference>
<name>A0A330M9K9_9GAMM</name>